<proteinExistence type="predicted"/>
<evidence type="ECO:0000313" key="2">
    <source>
        <dbReference type="Proteomes" id="UP001472677"/>
    </source>
</evidence>
<reference evidence="1 2" key="1">
    <citation type="journal article" date="2024" name="G3 (Bethesda)">
        <title>Genome assembly of Hibiscus sabdariffa L. provides insights into metabolisms of medicinal natural products.</title>
        <authorList>
            <person name="Kim T."/>
        </authorList>
    </citation>
    <scope>NUCLEOTIDE SEQUENCE [LARGE SCALE GENOMIC DNA]</scope>
    <source>
        <strain evidence="1">TK-2024</strain>
        <tissue evidence="1">Old leaves</tissue>
    </source>
</reference>
<keyword evidence="2" id="KW-1185">Reference proteome</keyword>
<dbReference type="EMBL" id="JBBPBM010000040">
    <property type="protein sequence ID" value="KAK8525384.1"/>
    <property type="molecule type" value="Genomic_DNA"/>
</dbReference>
<name>A0ABR2CXT3_9ROSI</name>
<protein>
    <submittedName>
        <fullName evidence="1">Uncharacterized protein</fullName>
    </submittedName>
</protein>
<dbReference type="Proteomes" id="UP001472677">
    <property type="component" value="Unassembled WGS sequence"/>
</dbReference>
<comment type="caution">
    <text evidence="1">The sequence shown here is derived from an EMBL/GenBank/DDBJ whole genome shotgun (WGS) entry which is preliminary data.</text>
</comment>
<evidence type="ECO:0000313" key="1">
    <source>
        <dbReference type="EMBL" id="KAK8525384.1"/>
    </source>
</evidence>
<sequence length="109" mass="12105">MQFRRSTHSIVVSGGSHLINFGLTSESPRLLLNVHQTVNLLARNISKYWLCPKLPVLSGALRPPPPLTLSLFLFSLCNGEECGKGAGPFFQAAAFPENRGRREEVEWDL</sequence>
<gene>
    <name evidence="1" type="ORF">V6N12_014078</name>
</gene>
<accession>A0ABR2CXT3</accession>
<organism evidence="1 2">
    <name type="scientific">Hibiscus sabdariffa</name>
    <name type="common">roselle</name>
    <dbReference type="NCBI Taxonomy" id="183260"/>
    <lineage>
        <taxon>Eukaryota</taxon>
        <taxon>Viridiplantae</taxon>
        <taxon>Streptophyta</taxon>
        <taxon>Embryophyta</taxon>
        <taxon>Tracheophyta</taxon>
        <taxon>Spermatophyta</taxon>
        <taxon>Magnoliopsida</taxon>
        <taxon>eudicotyledons</taxon>
        <taxon>Gunneridae</taxon>
        <taxon>Pentapetalae</taxon>
        <taxon>rosids</taxon>
        <taxon>malvids</taxon>
        <taxon>Malvales</taxon>
        <taxon>Malvaceae</taxon>
        <taxon>Malvoideae</taxon>
        <taxon>Hibiscus</taxon>
    </lineage>
</organism>